<keyword evidence="3" id="KW-1185">Reference proteome</keyword>
<feature type="transmembrane region" description="Helical" evidence="1">
    <location>
        <begin position="657"/>
        <end position="677"/>
    </location>
</feature>
<evidence type="ECO:0000313" key="3">
    <source>
        <dbReference type="Proteomes" id="UP000075881"/>
    </source>
</evidence>
<reference evidence="3" key="1">
    <citation type="submission" date="2013-03" db="EMBL/GenBank/DDBJ databases">
        <title>The Genome Sequence of Anopheles christyi ACHKN1017.</title>
        <authorList>
            <consortium name="The Broad Institute Genomics Platform"/>
            <person name="Neafsey D.E."/>
            <person name="Besansky N."/>
            <person name="Walker B."/>
            <person name="Young S.K."/>
            <person name="Zeng Q."/>
            <person name="Gargeya S."/>
            <person name="Fitzgerald M."/>
            <person name="Haas B."/>
            <person name="Abouelleil A."/>
            <person name="Allen A.W."/>
            <person name="Alvarado L."/>
            <person name="Arachchi H.M."/>
            <person name="Berlin A.M."/>
            <person name="Chapman S.B."/>
            <person name="Gainer-Dewar J."/>
            <person name="Goldberg J."/>
            <person name="Griggs A."/>
            <person name="Gujja S."/>
            <person name="Hansen M."/>
            <person name="Howarth C."/>
            <person name="Imamovic A."/>
            <person name="Ireland A."/>
            <person name="Larimer J."/>
            <person name="McCowan C."/>
            <person name="Murphy C."/>
            <person name="Pearson M."/>
            <person name="Poon T.W."/>
            <person name="Priest M."/>
            <person name="Roberts A."/>
            <person name="Saif S."/>
            <person name="Shea T."/>
            <person name="Sisk P."/>
            <person name="Sykes S."/>
            <person name="Wortman J."/>
            <person name="Nusbaum C."/>
            <person name="Birren B."/>
        </authorList>
    </citation>
    <scope>NUCLEOTIDE SEQUENCE [LARGE SCALE GENOMIC DNA]</scope>
    <source>
        <strain evidence="3">ACHKN1017</strain>
    </source>
</reference>
<feature type="transmembrane region" description="Helical" evidence="1">
    <location>
        <begin position="384"/>
        <end position="405"/>
    </location>
</feature>
<feature type="transmembrane region" description="Helical" evidence="1">
    <location>
        <begin position="443"/>
        <end position="463"/>
    </location>
</feature>
<proteinExistence type="predicted"/>
<feature type="transmembrane region" description="Helical" evidence="1">
    <location>
        <begin position="697"/>
        <end position="715"/>
    </location>
</feature>
<feature type="transmembrane region" description="Helical" evidence="1">
    <location>
        <begin position="77"/>
        <end position="98"/>
    </location>
</feature>
<evidence type="ECO:0008006" key="4">
    <source>
        <dbReference type="Google" id="ProtNLM"/>
    </source>
</evidence>
<dbReference type="AlphaFoldDB" id="A0A182KIM9"/>
<dbReference type="EnsemblMetazoa" id="ACHR014299-RA">
    <property type="protein sequence ID" value="ACHR014299-PA"/>
    <property type="gene ID" value="ACHR014299"/>
</dbReference>
<feature type="transmembrane region" description="Helical" evidence="1">
    <location>
        <begin position="862"/>
        <end position="886"/>
    </location>
</feature>
<reference evidence="2" key="2">
    <citation type="submission" date="2020-05" db="UniProtKB">
        <authorList>
            <consortium name="EnsemblMetazoa"/>
        </authorList>
    </citation>
    <scope>IDENTIFICATION</scope>
    <source>
        <strain evidence="2">ACHKN1017</strain>
    </source>
</reference>
<feature type="transmembrane region" description="Helical" evidence="1">
    <location>
        <begin position="751"/>
        <end position="774"/>
    </location>
</feature>
<protein>
    <recommendedName>
        <fullName evidence="4">Gustatory receptor</fullName>
    </recommendedName>
</protein>
<feature type="transmembrane region" description="Helical" evidence="1">
    <location>
        <begin position="136"/>
        <end position="160"/>
    </location>
</feature>
<feature type="transmembrane region" description="Helical" evidence="1">
    <location>
        <begin position="172"/>
        <end position="200"/>
    </location>
</feature>
<sequence length="1087" mass="125073">MHVFNNLNILIRPLQFLGLVSLQKCQREDGSVTPPFKSNDNAGPKFAVLCTIFLLASGYSIYFNIVDSSTIGVINKGSIWSFVYLVHQITMCAVFCSLPWQTFWKRKQLAAAMNILYQNERNLIERTGNSTDYRTVSMLVLVIICNGFCLHLFYQTFYIAEYNRLDKPFLPLYFTSCIFMYADLAIELLLGLCDCLLLIARLQLQRLVWMARDLGRGGNQDEDFLSFYSTTYYNVVIVLRDHLSPYFGLTVLLHCSYVCFESAICILDTYNLVVDQYGCDMRFIAYIVWPLSDVKKLTALFLLGEGLNGMSMQVFDNVRVLIRCLQLIGQLSIQNHATDDGLFRSIRHAKVRFTLFFTASVLASVHLMYRSIEDYDMLSVDGIIWPLVYVVNNATFCAVLCALPWQAFRHRDRLAAALNALHQNELCLIELTGTVTDYRMVKLLVIVIVCNGVLFHTFFHTYYVVRNHSFDYSYLFVYIMSWTFMYFDLAIELVLGLCDCMLLIARIQLERLVWIVKNRNHTIPMEHVLHIYIAMYNKITDMLRNNLSSYFGPLILLHCAFVCLEAAVCILDANSSITRHHRTAIIITIANILWPLSDVKKLAAIFLLGEGLNGMYESMDVFVNLRGLIRCLRFLGLFSVHQSSAANNSSFESTRHAALKFIIFFTLTLACSGYSMYRNIIDYPTMVAIDHRTIEPFFFIVHSITFCAVLLVLPWQTVHDRQQLSILMNVLNKNEVDLVMLSGGLGTNYRIITMLETVCLWNGVLFHVFFHIYYIDEFRGFGDLFLPLYIVSWFFLYIDLAMELLLGLCDCLPLIVQLQLERLATLVRDMEVVVDPPEGFFLCYEITYNRTVFALRNNLSRYFGPVLAVFCTYVSLEVAVCILAIVGSTSSFLGHSQVYNLAIVLWPLTDVKKLVTVFLLNERTKLVYDEKERSFRQPTAIQFAAHFLYVRISDGFLLYCIWQQYSIFAVANFVFDDATFILSTASFSVVWMVFTLFSYTRCAQLIYALNILLKNHADLSHVTGNARKSDQLPYHRQAKWFGWANQCESVACCLLLGSGYIVLYSFQPEYWYTYITVAIFLYVDVCL</sequence>
<dbReference type="VEuPathDB" id="VectorBase:ACHR014299"/>
<feature type="transmembrane region" description="Helical" evidence="1">
    <location>
        <begin position="475"/>
        <end position="502"/>
    </location>
</feature>
<organism evidence="2 3">
    <name type="scientific">Anopheles christyi</name>
    <dbReference type="NCBI Taxonomy" id="43041"/>
    <lineage>
        <taxon>Eukaryota</taxon>
        <taxon>Metazoa</taxon>
        <taxon>Ecdysozoa</taxon>
        <taxon>Arthropoda</taxon>
        <taxon>Hexapoda</taxon>
        <taxon>Insecta</taxon>
        <taxon>Pterygota</taxon>
        <taxon>Neoptera</taxon>
        <taxon>Endopterygota</taxon>
        <taxon>Diptera</taxon>
        <taxon>Nematocera</taxon>
        <taxon>Culicoidea</taxon>
        <taxon>Culicidae</taxon>
        <taxon>Anophelinae</taxon>
        <taxon>Anopheles</taxon>
    </lineage>
</organism>
<feature type="transmembrane region" description="Helical" evidence="1">
    <location>
        <begin position="353"/>
        <end position="372"/>
    </location>
</feature>
<dbReference type="STRING" id="43041.A0A182KIM9"/>
<keyword evidence="1" id="KW-0472">Membrane</keyword>
<name>A0A182KIM9_9DIPT</name>
<dbReference type="Proteomes" id="UP000075881">
    <property type="component" value="Unassembled WGS sequence"/>
</dbReference>
<keyword evidence="1" id="KW-1133">Transmembrane helix</keyword>
<feature type="transmembrane region" description="Helical" evidence="1">
    <location>
        <begin position="898"/>
        <end position="920"/>
    </location>
</feature>
<evidence type="ECO:0000256" key="1">
    <source>
        <dbReference type="SAM" id="Phobius"/>
    </source>
</evidence>
<keyword evidence="1" id="KW-0812">Transmembrane</keyword>
<feature type="transmembrane region" description="Helical" evidence="1">
    <location>
        <begin position="46"/>
        <end position="65"/>
    </location>
</feature>
<feature type="transmembrane region" description="Helical" evidence="1">
    <location>
        <begin position="794"/>
        <end position="816"/>
    </location>
</feature>
<evidence type="ECO:0000313" key="2">
    <source>
        <dbReference type="EnsemblMetazoa" id="ACHR014299-PA"/>
    </source>
</evidence>
<accession>A0A182KIM9</accession>
<feature type="transmembrane region" description="Helical" evidence="1">
    <location>
        <begin position="980"/>
        <end position="999"/>
    </location>
</feature>